<dbReference type="EMBL" id="AAXKXX010000002">
    <property type="protein sequence ID" value="EGQ4384099.1"/>
    <property type="molecule type" value="Genomic_DNA"/>
</dbReference>
<dbReference type="eggNOG" id="ENOG502ZFWE">
    <property type="taxonomic scope" value="Bacteria"/>
</dbReference>
<dbReference type="GeneID" id="93823625"/>
<dbReference type="OMA" id="HGKEGAQ"/>
<dbReference type="Proteomes" id="UP000246800">
    <property type="component" value="Unassembled WGS sequence"/>
</dbReference>
<dbReference type="InterPro" id="IPR032808">
    <property type="entry name" value="DoxX"/>
</dbReference>
<sequence length="117" mass="12514">MILRYVTNLKVAKQLYDAAQPKLKGDQGMKDAFKMFNLPESMVKVIGITEAVAAGLFAISIFDKRLSQVASVLTLGVLVGAIYKHIEAGQGKEGAQHAIDVASLAGLSLVDNLVNKK</sequence>
<keyword evidence="4" id="KW-0472">Membrane</keyword>
<reference evidence="7" key="2">
    <citation type="journal article" date="2018" name="Vet. Microbiol.">
        <title>Methicillin-resistant staphylococci amongst veterinary personnel, personnel-owned pets, patients and the hospital environment of two small animal veterinary hospitals.</title>
        <authorList>
            <person name="Worthing K.A."/>
            <person name="Brown J."/>
            <person name="Gerber L."/>
            <person name="Abraham S."/>
            <person name="Trott D."/>
            <person name="Norris J.M."/>
        </authorList>
    </citation>
    <scope>NUCLEOTIDE SEQUENCE</scope>
    <source>
        <strain evidence="7">ST496-2</strain>
    </source>
</reference>
<dbReference type="EMBL" id="QEIT01000011">
    <property type="protein sequence ID" value="PWZ76619.1"/>
    <property type="molecule type" value="Genomic_DNA"/>
</dbReference>
<accession>A0A166NA17</accession>
<dbReference type="GO" id="GO:0016020">
    <property type="term" value="C:membrane"/>
    <property type="evidence" value="ECO:0007669"/>
    <property type="project" value="UniProtKB-SubCell"/>
</dbReference>
<dbReference type="Proteomes" id="UP000600220">
    <property type="component" value="Unassembled WGS sequence"/>
</dbReference>
<dbReference type="OrthoDB" id="2389644at2"/>
<keyword evidence="10" id="KW-1185">Reference proteome</keyword>
<organism evidence="6 8">
    <name type="scientific">Staphylococcus pseudintermedius</name>
    <dbReference type="NCBI Taxonomy" id="283734"/>
    <lineage>
        <taxon>Bacteria</taxon>
        <taxon>Bacillati</taxon>
        <taxon>Bacillota</taxon>
        <taxon>Bacilli</taxon>
        <taxon>Bacillales</taxon>
        <taxon>Staphylococcaceae</taxon>
        <taxon>Staphylococcus</taxon>
        <taxon>Staphylococcus intermedius group</taxon>
    </lineage>
</organism>
<evidence type="ECO:0000256" key="4">
    <source>
        <dbReference type="ARBA" id="ARBA00023136"/>
    </source>
</evidence>
<dbReference type="Proteomes" id="UP000256409">
    <property type="component" value="Unassembled WGS sequence"/>
</dbReference>
<protein>
    <recommendedName>
        <fullName evidence="11">DoxX family protein</fullName>
    </recommendedName>
</protein>
<reference evidence="9" key="3">
    <citation type="journal article" date="2018" name="Vet. Microbiol.">
        <title>Molecular epidemiology of methicillin-resistant staphylococci amongst veterinary personnel, personnel-owned pets, patients and the hospital environment of two companion animal veterinary hospitals.</title>
        <authorList>
            <person name="Worthing K.A."/>
            <person name="Brown J."/>
            <person name="Gerber L."/>
            <person name="Abraham S."/>
            <person name="Trott D."/>
            <person name="Norris J.M."/>
        </authorList>
    </citation>
    <scope>NUCLEOTIDE SEQUENCE [LARGE SCALE GENOMIC DNA]</scope>
    <source>
        <strain evidence="9">ST496-2</strain>
    </source>
</reference>
<comment type="subcellular location">
    <subcellularLocation>
        <location evidence="1">Membrane</location>
        <topology evidence="1">Multi-pass membrane protein</topology>
    </subcellularLocation>
</comment>
<dbReference type="RefSeq" id="WP_014613168.1">
    <property type="nucleotide sequence ID" value="NZ_AP019372.1"/>
</dbReference>
<proteinExistence type="predicted"/>
<evidence type="ECO:0000313" key="7">
    <source>
        <dbReference type="EMBL" id="REA80193.1"/>
    </source>
</evidence>
<evidence type="ECO:0000313" key="8">
    <source>
        <dbReference type="Proteomes" id="UP000246800"/>
    </source>
</evidence>
<evidence type="ECO:0000313" key="5">
    <source>
        <dbReference type="EMBL" id="EGQ4384099.1"/>
    </source>
</evidence>
<keyword evidence="2" id="KW-0812">Transmembrane</keyword>
<evidence type="ECO:0000313" key="6">
    <source>
        <dbReference type="EMBL" id="PWZ76619.1"/>
    </source>
</evidence>
<evidence type="ECO:0000256" key="3">
    <source>
        <dbReference type="ARBA" id="ARBA00022989"/>
    </source>
</evidence>
<dbReference type="Pfam" id="PF13564">
    <property type="entry name" value="DoxX_2"/>
    <property type="match status" value="1"/>
</dbReference>
<dbReference type="EMBL" id="QQPC01000124">
    <property type="protein sequence ID" value="REA80193.1"/>
    <property type="molecule type" value="Genomic_DNA"/>
</dbReference>
<gene>
    <name evidence="6" type="ORF">DD902_02625</name>
    <name evidence="7" type="ORF">DV961_12470</name>
    <name evidence="5" type="ORF">EGV54_03170</name>
</gene>
<comment type="caution">
    <text evidence="6">The sequence shown here is derived from an EMBL/GenBank/DDBJ whole genome shotgun (WGS) entry which is preliminary data.</text>
</comment>
<name>A0A166NA17_STAPS</name>
<reference evidence="6 8" key="1">
    <citation type="journal article" date="2018" name="Vet. Microbiol.">
        <title>Clonal diversity and geographic distribution of methicillin-resistant Staphylococcus pseudintermedius from Australian animals: Discovery of novel sequence types.</title>
        <authorList>
            <person name="Worthing K.A."/>
            <person name="Abraham S."/>
            <person name="Coombs G.W."/>
            <person name="Pang S."/>
            <person name="Saputra S."/>
            <person name="Jordan D."/>
            <person name="Trott D.J."/>
            <person name="Norris J.M."/>
        </authorList>
    </citation>
    <scope>NUCLEOTIDE SEQUENCE [LARGE SCALE GENOMIC DNA]</scope>
    <source>
        <strain evidence="6 8">ST525 1</strain>
    </source>
</reference>
<reference evidence="5 10" key="4">
    <citation type="submission" date="2018-11" db="EMBL/GenBank/DDBJ databases">
        <authorList>
            <consortium name="Veterinary Laboratory Investigation and Response Network"/>
        </authorList>
    </citation>
    <scope>NUCLEOTIDE SEQUENCE [LARGE SCALE GENOMIC DNA]</scope>
    <source>
        <strain evidence="5 10">SPSE-18-VL-LA-PA-Ryan-0021</strain>
    </source>
</reference>
<evidence type="ECO:0008006" key="11">
    <source>
        <dbReference type="Google" id="ProtNLM"/>
    </source>
</evidence>
<dbReference type="AlphaFoldDB" id="A0A166NA17"/>
<evidence type="ECO:0000313" key="9">
    <source>
        <dbReference type="Proteomes" id="UP000256409"/>
    </source>
</evidence>
<evidence type="ECO:0000256" key="2">
    <source>
        <dbReference type="ARBA" id="ARBA00022692"/>
    </source>
</evidence>
<evidence type="ECO:0000256" key="1">
    <source>
        <dbReference type="ARBA" id="ARBA00004141"/>
    </source>
</evidence>
<evidence type="ECO:0000313" key="10">
    <source>
        <dbReference type="Proteomes" id="UP000600220"/>
    </source>
</evidence>
<keyword evidence="3" id="KW-1133">Transmembrane helix</keyword>